<dbReference type="InterPro" id="IPR052763">
    <property type="entry name" value="DnaJ_C4"/>
</dbReference>
<evidence type="ECO:0000313" key="5">
    <source>
        <dbReference type="Proteomes" id="UP001173578"/>
    </source>
</evidence>
<gene>
    <name evidence="4" type="ORF">HX095_10495</name>
</gene>
<dbReference type="PANTHER" id="PTHR44825:SF1">
    <property type="entry name" value="DNAJ HOMOLOG SUBFAMILY C MEMBER 4"/>
    <property type="match status" value="1"/>
</dbReference>
<evidence type="ECO:0000256" key="2">
    <source>
        <dbReference type="SAM" id="Phobius"/>
    </source>
</evidence>
<dbReference type="SUPFAM" id="SSF46565">
    <property type="entry name" value="Chaperone J-domain"/>
    <property type="match status" value="1"/>
</dbReference>
<accession>A0AAW7DL49</accession>
<dbReference type="RefSeq" id="WP_286486171.1">
    <property type="nucleotide sequence ID" value="NZ_JACALR010000004.1"/>
</dbReference>
<dbReference type="PANTHER" id="PTHR44825">
    <property type="match status" value="1"/>
</dbReference>
<dbReference type="Pfam" id="PF00226">
    <property type="entry name" value="DnaJ"/>
    <property type="match status" value="1"/>
</dbReference>
<dbReference type="PRINTS" id="PR00625">
    <property type="entry name" value="JDOMAIN"/>
</dbReference>
<keyword evidence="2" id="KW-0472">Membrane</keyword>
<dbReference type="CDD" id="cd06257">
    <property type="entry name" value="DnaJ"/>
    <property type="match status" value="1"/>
</dbReference>
<feature type="compositionally biased region" description="Basic and acidic residues" evidence="1">
    <location>
        <begin position="84"/>
        <end position="96"/>
    </location>
</feature>
<sequence>MTNYYKILGVPDFATQDEIKKAFRKLSKKFHPDLNDGDEFFANKFRELKEAYDFLSDDNKRASLDSFLRGGSSDQSTQNNTYQEDIKREKAQEEFRRKQKAEEEELKRKKEEQKQKTEIKEKEFKINKEYEKINIHKNRNNTSLINKNLKIFLFLVVLFSLYLIINHLNNKKKEQIEIENKIRIEDSIEYVNSPPIYKLELHVDSLYDKRDKENVKPYYSLGSSMQDVINIEGKPQNIRINEDYNIDILYFGSSPVYFIDDSVTGYINSNNLKIKVTPKSNYPNKLYFKIGSTIDEVIFIQGQPEGMFYSVENGRLVRVLSYGFEYLLFYNNKLFRYSPTFNATLKFLKDGETEIKKYSKDQFKLGWTDKDLYKKFGKPDSDYLQDEYRVLTYKNMKISFSNGKAYFIEYKEERVSSQGQLVQMYKGWSVRDVISELGKPDKDYIADRKRLIRYNNILLVLSNDKVVKIND</sequence>
<protein>
    <submittedName>
        <fullName evidence="4">J domain-containing protein</fullName>
    </submittedName>
</protein>
<keyword evidence="2" id="KW-0812">Transmembrane</keyword>
<dbReference type="PROSITE" id="PS50076">
    <property type="entry name" value="DNAJ_2"/>
    <property type="match status" value="1"/>
</dbReference>
<evidence type="ECO:0000313" key="4">
    <source>
        <dbReference type="EMBL" id="MDM1551642.1"/>
    </source>
</evidence>
<reference evidence="4" key="1">
    <citation type="submission" date="2020-06" db="EMBL/GenBank/DDBJ databases">
        <authorList>
            <person name="Dong N."/>
        </authorList>
    </citation>
    <scope>NUCLEOTIDE SEQUENCE</scope>
    <source>
        <strain evidence="4">210</strain>
    </source>
</reference>
<evidence type="ECO:0000256" key="1">
    <source>
        <dbReference type="SAM" id="MobiDB-lite"/>
    </source>
</evidence>
<dbReference type="Gene3D" id="1.10.287.110">
    <property type="entry name" value="DnaJ domain"/>
    <property type="match status" value="1"/>
</dbReference>
<proteinExistence type="predicted"/>
<dbReference type="EMBL" id="JACALR010000004">
    <property type="protein sequence ID" value="MDM1551642.1"/>
    <property type="molecule type" value="Genomic_DNA"/>
</dbReference>
<feature type="transmembrane region" description="Helical" evidence="2">
    <location>
        <begin position="149"/>
        <end position="165"/>
    </location>
</feature>
<keyword evidence="2" id="KW-1133">Transmembrane helix</keyword>
<dbReference type="AlphaFoldDB" id="A0AAW7DL49"/>
<feature type="region of interest" description="Disordered" evidence="1">
    <location>
        <begin position="67"/>
        <end position="97"/>
    </location>
</feature>
<feature type="compositionally biased region" description="Polar residues" evidence="1">
    <location>
        <begin position="72"/>
        <end position="83"/>
    </location>
</feature>
<comment type="caution">
    <text evidence="4">The sequence shown here is derived from an EMBL/GenBank/DDBJ whole genome shotgun (WGS) entry which is preliminary data.</text>
</comment>
<dbReference type="InterPro" id="IPR036869">
    <property type="entry name" value="J_dom_sf"/>
</dbReference>
<dbReference type="SMART" id="SM00271">
    <property type="entry name" value="DnaJ"/>
    <property type="match status" value="1"/>
</dbReference>
<evidence type="ECO:0000259" key="3">
    <source>
        <dbReference type="PROSITE" id="PS50076"/>
    </source>
</evidence>
<dbReference type="InterPro" id="IPR001623">
    <property type="entry name" value="DnaJ_domain"/>
</dbReference>
<name>A0AAW7DL49_9FLAO</name>
<dbReference type="Proteomes" id="UP001173578">
    <property type="component" value="Unassembled WGS sequence"/>
</dbReference>
<feature type="domain" description="J" evidence="3">
    <location>
        <begin position="3"/>
        <end position="68"/>
    </location>
</feature>
<reference evidence="4" key="2">
    <citation type="journal article" date="2022" name="Sci. Total Environ.">
        <title>Prevalence, transmission, and molecular epidemiology of tet(X)-positive bacteria among humans, animals, and environmental niches in China: An epidemiological, and genomic-based study.</title>
        <authorList>
            <person name="Dong N."/>
            <person name="Zeng Y."/>
            <person name="Cai C."/>
            <person name="Sun C."/>
            <person name="Lu J."/>
            <person name="Liu C."/>
            <person name="Zhou H."/>
            <person name="Sun Q."/>
            <person name="Shu L."/>
            <person name="Wang H."/>
            <person name="Wang Y."/>
            <person name="Wang S."/>
            <person name="Wu C."/>
            <person name="Chan E.W."/>
            <person name="Chen G."/>
            <person name="Shen Z."/>
            <person name="Chen S."/>
            <person name="Zhang R."/>
        </authorList>
    </citation>
    <scope>NUCLEOTIDE SEQUENCE</scope>
    <source>
        <strain evidence="4">210</strain>
    </source>
</reference>
<organism evidence="4 5">
    <name type="scientific">Empedobacter falsenii</name>
    <dbReference type="NCBI Taxonomy" id="343874"/>
    <lineage>
        <taxon>Bacteria</taxon>
        <taxon>Pseudomonadati</taxon>
        <taxon>Bacteroidota</taxon>
        <taxon>Flavobacteriia</taxon>
        <taxon>Flavobacteriales</taxon>
        <taxon>Weeksellaceae</taxon>
        <taxon>Empedobacter</taxon>
    </lineage>
</organism>